<feature type="compositionally biased region" description="Low complexity" evidence="1">
    <location>
        <begin position="18"/>
        <end position="27"/>
    </location>
</feature>
<evidence type="ECO:0000313" key="3">
    <source>
        <dbReference type="Proteomes" id="UP000285146"/>
    </source>
</evidence>
<protein>
    <recommendedName>
        <fullName evidence="4">IMD domain-containing protein</fullName>
    </recommendedName>
</protein>
<dbReference type="InterPro" id="IPR027267">
    <property type="entry name" value="AH/BAR_dom_sf"/>
</dbReference>
<feature type="region of interest" description="Disordered" evidence="1">
    <location>
        <begin position="421"/>
        <end position="585"/>
    </location>
</feature>
<dbReference type="PANTHER" id="PTHR38407:SF1">
    <property type="entry name" value="PROTEIN IVY1"/>
    <property type="match status" value="1"/>
</dbReference>
<evidence type="ECO:0000313" key="2">
    <source>
        <dbReference type="EMBL" id="ROW13640.1"/>
    </source>
</evidence>
<feature type="region of interest" description="Disordered" evidence="1">
    <location>
        <begin position="1"/>
        <end position="55"/>
    </location>
</feature>
<dbReference type="OrthoDB" id="5594612at2759"/>
<dbReference type="PANTHER" id="PTHR38407">
    <property type="entry name" value="PROTEIN IVY1"/>
    <property type="match status" value="1"/>
</dbReference>
<dbReference type="InterPro" id="IPR037470">
    <property type="entry name" value="IVY1"/>
</dbReference>
<gene>
    <name evidence="2" type="ORF">VPNG_04529</name>
</gene>
<feature type="compositionally biased region" description="Gly residues" evidence="1">
    <location>
        <begin position="421"/>
        <end position="438"/>
    </location>
</feature>
<name>A0A423XCD1_9PEZI</name>
<comment type="caution">
    <text evidence="2">The sequence shown here is derived from an EMBL/GenBank/DDBJ whole genome shotgun (WGS) entry which is preliminary data.</text>
</comment>
<accession>A0A423XCD1</accession>
<dbReference type="GO" id="GO:0000329">
    <property type="term" value="C:fungal-type vacuole membrane"/>
    <property type="evidence" value="ECO:0007669"/>
    <property type="project" value="InterPro"/>
</dbReference>
<feature type="region of interest" description="Disordered" evidence="1">
    <location>
        <begin position="358"/>
        <end position="379"/>
    </location>
</feature>
<dbReference type="Gene3D" id="1.20.1270.60">
    <property type="entry name" value="Arfaptin homology (AH) domain/BAR domain"/>
    <property type="match status" value="1"/>
</dbReference>
<organism evidence="2 3">
    <name type="scientific">Cytospora leucostoma</name>
    <dbReference type="NCBI Taxonomy" id="1230097"/>
    <lineage>
        <taxon>Eukaryota</taxon>
        <taxon>Fungi</taxon>
        <taxon>Dikarya</taxon>
        <taxon>Ascomycota</taxon>
        <taxon>Pezizomycotina</taxon>
        <taxon>Sordariomycetes</taxon>
        <taxon>Sordariomycetidae</taxon>
        <taxon>Diaporthales</taxon>
        <taxon>Cytosporaceae</taxon>
        <taxon>Cytospora</taxon>
    </lineage>
</organism>
<feature type="compositionally biased region" description="Gly residues" evidence="1">
    <location>
        <begin position="362"/>
        <end position="371"/>
    </location>
</feature>
<feature type="compositionally biased region" description="Acidic residues" evidence="1">
    <location>
        <begin position="507"/>
        <end position="520"/>
    </location>
</feature>
<dbReference type="STRING" id="1230097.A0A423XCD1"/>
<dbReference type="AlphaFoldDB" id="A0A423XCD1"/>
<reference evidence="2 3" key="1">
    <citation type="submission" date="2015-09" db="EMBL/GenBank/DDBJ databases">
        <title>Host preference determinants of Valsa canker pathogens revealed by comparative genomics.</title>
        <authorList>
            <person name="Yin Z."/>
            <person name="Huang L."/>
        </authorList>
    </citation>
    <scope>NUCLEOTIDE SEQUENCE [LARGE SCALE GENOMIC DNA]</scope>
    <source>
        <strain evidence="2 3">SXYLt</strain>
    </source>
</reference>
<sequence length="585" mass="62048">MTTVQSAPSAGPEHHPHNYNNNNNNNNSHHHRPSSPALSQLPPVPSSPTYSYASTANPASAGMNVSSFNLPLPPPPPPKQYAVLTKADLTASQKSYADLLTTAKSYRVALATLSSAASAFGSALESCARLKEARADSIHLADSSPAAPASVTSSSGCTADTLLAAAGVHHLIANHDQILSETVYRSFEVPLLHELDKWRRDVEDEEASYLAAVRRQSQDIRRLEKEGMRLHRQKGPRDVAKFRGHLVELTTRLDGLTALHGEHSRTLLRESQDTSVKILEACCSLVRAEVDIFESLARKGWSGGGLEEILEKGTDLFAAEEPSAAAGHEPADPSKLFSILPPKSILADAAGDSGIAGVTRSVGGGGGGGGGRGHDRQDSLGVASAEPYQSLAGAVFSPETRAAVVDNADSMSIFSFADYNSGGGGGGGGGGLGVGGGRPRMTRPFSPQPVRVNPADVLRDNDDDNDNNGNNGNNNNNKDNKNDNNNDNGNDADDDDDSQATTRGGGLDDDDDDDDDDDNEGPSSPETVRDRSTSGGWTARDLSLTTTGGDEEDEYLWRDKRISTAVSDPDERERRWHLGTDDELE</sequence>
<keyword evidence="3" id="KW-1185">Reference proteome</keyword>
<proteinExistence type="predicted"/>
<feature type="compositionally biased region" description="Basic and acidic residues" evidence="1">
    <location>
        <begin position="569"/>
        <end position="585"/>
    </location>
</feature>
<dbReference type="EMBL" id="LKEB01000018">
    <property type="protein sequence ID" value="ROW13640.1"/>
    <property type="molecule type" value="Genomic_DNA"/>
</dbReference>
<dbReference type="GO" id="GO:0005543">
    <property type="term" value="F:phospholipid binding"/>
    <property type="evidence" value="ECO:0007669"/>
    <property type="project" value="InterPro"/>
</dbReference>
<evidence type="ECO:0008006" key="4">
    <source>
        <dbReference type="Google" id="ProtNLM"/>
    </source>
</evidence>
<dbReference type="Proteomes" id="UP000285146">
    <property type="component" value="Unassembled WGS sequence"/>
</dbReference>
<feature type="compositionally biased region" description="Low complexity" evidence="1">
    <location>
        <begin position="467"/>
        <end position="477"/>
    </location>
</feature>
<dbReference type="FunFam" id="1.20.1270.60:FF:000075">
    <property type="entry name" value="Related to IVY1-phospholipid-binding protein"/>
    <property type="match status" value="1"/>
</dbReference>
<dbReference type="InParanoid" id="A0A423XCD1"/>
<evidence type="ECO:0000256" key="1">
    <source>
        <dbReference type="SAM" id="MobiDB-lite"/>
    </source>
</evidence>
<dbReference type="GO" id="GO:0042144">
    <property type="term" value="P:vacuole fusion, non-autophagic"/>
    <property type="evidence" value="ECO:0007669"/>
    <property type="project" value="InterPro"/>
</dbReference>
<dbReference type="SUPFAM" id="SSF103657">
    <property type="entry name" value="BAR/IMD domain-like"/>
    <property type="match status" value="1"/>
</dbReference>